<evidence type="ECO:0000256" key="1">
    <source>
        <dbReference type="PROSITE-ProRule" id="PRU00047"/>
    </source>
</evidence>
<name>A0AAN7ICK3_QUERU</name>
<evidence type="ECO:0000256" key="3">
    <source>
        <dbReference type="SAM" id="MobiDB-lite"/>
    </source>
</evidence>
<dbReference type="AlphaFoldDB" id="A0AAN7ICK3"/>
<dbReference type="InterPro" id="IPR053098">
    <property type="entry name" value="Petuviruses_polyprotein"/>
</dbReference>
<keyword evidence="1" id="KW-0479">Metal-binding</keyword>
<feature type="coiled-coil region" evidence="2">
    <location>
        <begin position="299"/>
        <end position="326"/>
    </location>
</feature>
<gene>
    <name evidence="5" type="ORF">RGQ29_006905</name>
</gene>
<dbReference type="Pfam" id="PF00098">
    <property type="entry name" value="zf-CCHC"/>
    <property type="match status" value="1"/>
</dbReference>
<proteinExistence type="predicted"/>
<evidence type="ECO:0000256" key="2">
    <source>
        <dbReference type="SAM" id="Coils"/>
    </source>
</evidence>
<sequence length="873" mass="100631">MVVPDIAQSNDALLIQVDPGMTPMCTFVPRQLDKDRMMSLFPESWITKYEMLHQATKPIQSKDPLFIIKENGEVETKLLMAPSEKKDVTVFPTQIAMLQPVSYVGEDGLQIKAFREDGKPCYEGKSPFGHIWWDICDCVDCQKEESFEEDWSKRKKKSTQAKKQISPSPSKKDHNQNQKPPLIPYYQKVLPQALKYQPLLIKPTQISESSPCYMFDQTSLSYSQNFPPLENFDHPQTNTKHVWKIKNHVGTNSDGTKKQVFSAEVALNWQAENAVAQNKVLSKILDNQQRMAEAVNHTFSSSNSLIEDLKKKIKAVEQELAIIASIVKDLFVSFPLIGQKEKEKKQLLLQLQSMQGSHKAAAQALPMYVQMPYQPRQLLYKDLAMPLTSPFSPTSQNLQPLVMTHPSHNPFRPSGILPSTIRPVPPQLEPQVKPQNDPPFMKKDKEPVYQLPDPTIGASSRPPDINMLTVDLDPPNPISSFLKTLTLNDSREPFVLPVFMTNNEPKVEEEDDVLRPENPSSPSLPIFPPPPFIPDYQTKLAYSPTTDSNHLFTLDNAPPSKWYDEIFNMYSWCIAEFQAPNATMSQIIAKFVARIIGRLREWWINLGEYRQRQAAQSNTLEDFFTIVHNEFLSSVTHYTEVAREEFLLMKCCSFERKDLEKHFDRMSRRYYSFNGMDDVNAKHTFLNSLPEPLGDETLRMMNLQRITLQQASLGEIYQHVLIALEKVCNQRKFLSEIDKVHSKLKDNCRRKDLQIKCYEKNCACPQKKRYHFKKYFGKKRHYARKKKNTFRKKKWKFLKRKQFKGKTSKACFVCRRPGHFAKNCPKKEKAAKLLEQAQIHAKDIPFSDTKSLFSLDDEYSPQALAVVAYSTSE</sequence>
<keyword evidence="1" id="KW-0862">Zinc</keyword>
<evidence type="ECO:0000259" key="4">
    <source>
        <dbReference type="PROSITE" id="PS50158"/>
    </source>
</evidence>
<dbReference type="PANTHER" id="PTHR48435:SF1">
    <property type="entry name" value="POLYPROTEIN"/>
    <property type="match status" value="1"/>
</dbReference>
<accession>A0AAN7ICK3</accession>
<dbReference type="Proteomes" id="UP001324115">
    <property type="component" value="Unassembled WGS sequence"/>
</dbReference>
<dbReference type="EMBL" id="JAXUIC010000011">
    <property type="protein sequence ID" value="KAK4565039.1"/>
    <property type="molecule type" value="Genomic_DNA"/>
</dbReference>
<dbReference type="InterPro" id="IPR036875">
    <property type="entry name" value="Znf_CCHC_sf"/>
</dbReference>
<keyword evidence="1" id="KW-0863">Zinc-finger</keyword>
<dbReference type="PROSITE" id="PS50158">
    <property type="entry name" value="ZF_CCHC"/>
    <property type="match status" value="1"/>
</dbReference>
<organism evidence="5 6">
    <name type="scientific">Quercus rubra</name>
    <name type="common">Northern red oak</name>
    <name type="synonym">Quercus borealis</name>
    <dbReference type="NCBI Taxonomy" id="3512"/>
    <lineage>
        <taxon>Eukaryota</taxon>
        <taxon>Viridiplantae</taxon>
        <taxon>Streptophyta</taxon>
        <taxon>Embryophyta</taxon>
        <taxon>Tracheophyta</taxon>
        <taxon>Spermatophyta</taxon>
        <taxon>Magnoliopsida</taxon>
        <taxon>eudicotyledons</taxon>
        <taxon>Gunneridae</taxon>
        <taxon>Pentapetalae</taxon>
        <taxon>rosids</taxon>
        <taxon>fabids</taxon>
        <taxon>Fagales</taxon>
        <taxon>Fagaceae</taxon>
        <taxon>Quercus</taxon>
    </lineage>
</organism>
<dbReference type="InterPro" id="IPR001878">
    <property type="entry name" value="Znf_CCHC"/>
</dbReference>
<keyword evidence="6" id="KW-1185">Reference proteome</keyword>
<reference evidence="5 6" key="1">
    <citation type="journal article" date="2023" name="G3 (Bethesda)">
        <title>A haplotype-resolved chromosome-scale genome for Quercus rubra L. provides insights into the genetics of adaptive traits for red oak species.</title>
        <authorList>
            <person name="Kapoor B."/>
            <person name="Jenkins J."/>
            <person name="Schmutz J."/>
            <person name="Zhebentyayeva T."/>
            <person name="Kuelheim C."/>
            <person name="Coggeshall M."/>
            <person name="Heim C."/>
            <person name="Lasky J.R."/>
            <person name="Leites L."/>
            <person name="Islam-Faridi N."/>
            <person name="Romero-Severson J."/>
            <person name="DeLeo V.L."/>
            <person name="Lucas S.M."/>
            <person name="Lazic D."/>
            <person name="Gailing O."/>
            <person name="Carlson J."/>
            <person name="Staton M."/>
        </authorList>
    </citation>
    <scope>NUCLEOTIDE SEQUENCE [LARGE SCALE GENOMIC DNA]</scope>
    <source>
        <strain evidence="5">Pseudo-F2</strain>
    </source>
</reference>
<evidence type="ECO:0000313" key="6">
    <source>
        <dbReference type="Proteomes" id="UP001324115"/>
    </source>
</evidence>
<dbReference type="Gene3D" id="4.10.60.10">
    <property type="entry name" value="Zinc finger, CCHC-type"/>
    <property type="match status" value="1"/>
</dbReference>
<evidence type="ECO:0000313" key="5">
    <source>
        <dbReference type="EMBL" id="KAK4565039.1"/>
    </source>
</evidence>
<feature type="domain" description="CCHC-type" evidence="4">
    <location>
        <begin position="811"/>
        <end position="826"/>
    </location>
</feature>
<protein>
    <recommendedName>
        <fullName evidence="4">CCHC-type domain-containing protein</fullName>
    </recommendedName>
</protein>
<dbReference type="SMART" id="SM00343">
    <property type="entry name" value="ZnF_C2HC"/>
    <property type="match status" value="1"/>
</dbReference>
<keyword evidence="2" id="KW-0175">Coiled coil</keyword>
<feature type="region of interest" description="Disordered" evidence="3">
    <location>
        <begin position="149"/>
        <end position="181"/>
    </location>
</feature>
<dbReference type="GO" id="GO:0003676">
    <property type="term" value="F:nucleic acid binding"/>
    <property type="evidence" value="ECO:0007669"/>
    <property type="project" value="InterPro"/>
</dbReference>
<comment type="caution">
    <text evidence="5">The sequence shown here is derived from an EMBL/GenBank/DDBJ whole genome shotgun (WGS) entry which is preliminary data.</text>
</comment>
<dbReference type="SUPFAM" id="SSF57756">
    <property type="entry name" value="Retrovirus zinc finger-like domains"/>
    <property type="match status" value="1"/>
</dbReference>
<dbReference type="GO" id="GO:0008270">
    <property type="term" value="F:zinc ion binding"/>
    <property type="evidence" value="ECO:0007669"/>
    <property type="project" value="UniProtKB-KW"/>
</dbReference>
<dbReference type="PANTHER" id="PTHR48435">
    <property type="entry name" value="POLYPROTEIN"/>
    <property type="match status" value="1"/>
</dbReference>